<sequence length="40" mass="4575">MAKTFARLDRANDYLPGKYKKTAAKNCGLSLFCYFLVIDQ</sequence>
<protein>
    <submittedName>
        <fullName evidence="1">Uncharacterized protein</fullName>
    </submittedName>
</protein>
<organism evidence="1 2">
    <name type="scientific">Gardnerella vaginalis</name>
    <dbReference type="NCBI Taxonomy" id="2702"/>
    <lineage>
        <taxon>Bacteria</taxon>
        <taxon>Bacillati</taxon>
        <taxon>Actinomycetota</taxon>
        <taxon>Actinomycetes</taxon>
        <taxon>Bifidobacteriales</taxon>
        <taxon>Bifidobacteriaceae</taxon>
        <taxon>Gardnerella</taxon>
    </lineage>
</organism>
<dbReference type="PATRIC" id="fig|2702.99.peg.711"/>
<reference evidence="1 2" key="1">
    <citation type="submission" date="2016-01" db="EMBL/GenBank/DDBJ databases">
        <authorList>
            <person name="Oliw E.H."/>
        </authorList>
    </citation>
    <scope>NUCLEOTIDE SEQUENCE [LARGE SCALE GENOMIC DNA]</scope>
    <source>
        <strain evidence="1 2">GED7760B</strain>
    </source>
</reference>
<accession>A0A133NPD0</accession>
<proteinExistence type="predicted"/>
<evidence type="ECO:0000313" key="2">
    <source>
        <dbReference type="Proteomes" id="UP000070558"/>
    </source>
</evidence>
<dbReference type="Proteomes" id="UP000070558">
    <property type="component" value="Unassembled WGS sequence"/>
</dbReference>
<dbReference type="EMBL" id="LRQA01000039">
    <property type="protein sequence ID" value="KXA18162.1"/>
    <property type="molecule type" value="Genomic_DNA"/>
</dbReference>
<dbReference type="AlphaFoldDB" id="A0A133NPD0"/>
<evidence type="ECO:0000313" key="1">
    <source>
        <dbReference type="EMBL" id="KXA18162.1"/>
    </source>
</evidence>
<gene>
    <name evidence="1" type="ORF">HMPREF3216_00730</name>
</gene>
<name>A0A133NPD0_GARVA</name>
<comment type="caution">
    <text evidence="1">The sequence shown here is derived from an EMBL/GenBank/DDBJ whole genome shotgun (WGS) entry which is preliminary data.</text>
</comment>